<evidence type="ECO:0000259" key="1">
    <source>
        <dbReference type="Pfam" id="PF18199"/>
    </source>
</evidence>
<dbReference type="GO" id="GO:0007018">
    <property type="term" value="P:microtubule-based movement"/>
    <property type="evidence" value="ECO:0007669"/>
    <property type="project" value="InterPro"/>
</dbReference>
<dbReference type="Gene3D" id="1.20.1270.280">
    <property type="match status" value="1"/>
</dbReference>
<evidence type="ECO:0000313" key="2">
    <source>
        <dbReference type="EMBL" id="PRQ77419.1"/>
    </source>
</evidence>
<dbReference type="GO" id="GO:0030286">
    <property type="term" value="C:dynein complex"/>
    <property type="evidence" value="ECO:0007669"/>
    <property type="project" value="InterPro"/>
</dbReference>
<dbReference type="PANTHER" id="PTHR45703:SF36">
    <property type="entry name" value="DYNEIN HEAVY CHAIN, CYTOPLASMIC"/>
    <property type="match status" value="1"/>
</dbReference>
<dbReference type="EMBL" id="LCTV02000001">
    <property type="protein sequence ID" value="PRQ77419.1"/>
    <property type="molecule type" value="Genomic_DNA"/>
</dbReference>
<dbReference type="GO" id="GO:0051959">
    <property type="term" value="F:dynein light intermediate chain binding"/>
    <property type="evidence" value="ECO:0007669"/>
    <property type="project" value="InterPro"/>
</dbReference>
<sequence length="288" mass="31369">MRSLDDDETAGADVKRGTTSAQPAWMRVLKKTCLEWLDVLPKDLPTLPAAEATTSDPLARFFEREVSLSRSLVPSIRADLENLVKVCDGELKQTNAIRSLLSDLNKGTVPATWKRYRCRDLPASVWIADLAKRLAQLQRIVANGDLAKAPVAPGLLFHPHGYFTASRQAVAHATKTSLEELSMHVNLEETGGQHSFVVEGLALVGATWESSRLAVNDGSAVRLEASSISWKPKQRDTPSPPAGYKMMSVPCFLDSTRADVLLNVEVPVETTNSTMVIQRAVALVAALD</sequence>
<evidence type="ECO:0000313" key="3">
    <source>
        <dbReference type="Proteomes" id="UP000239560"/>
    </source>
</evidence>
<dbReference type="Gene3D" id="3.10.490.20">
    <property type="match status" value="1"/>
</dbReference>
<accession>A0A2T0AHD3</accession>
<gene>
    <name evidence="2" type="ORF">AAT19DRAFT_8487</name>
</gene>
<dbReference type="PANTHER" id="PTHR45703">
    <property type="entry name" value="DYNEIN HEAVY CHAIN"/>
    <property type="match status" value="1"/>
</dbReference>
<dbReference type="Pfam" id="PF18199">
    <property type="entry name" value="Dynein_C"/>
    <property type="match status" value="1"/>
</dbReference>
<feature type="domain" description="Dynein heavy chain C-terminal" evidence="1">
    <location>
        <begin position="22"/>
        <end position="284"/>
    </location>
</feature>
<dbReference type="InterPro" id="IPR041228">
    <property type="entry name" value="Dynein_C"/>
</dbReference>
<dbReference type="OrthoDB" id="447173at2759"/>
<dbReference type="AlphaFoldDB" id="A0A2T0AHD3"/>
<comment type="caution">
    <text evidence="2">The sequence shown here is derived from an EMBL/GenBank/DDBJ whole genome shotgun (WGS) entry which is preliminary data.</text>
</comment>
<name>A0A2T0AHD3_RHOTO</name>
<dbReference type="InterPro" id="IPR043160">
    <property type="entry name" value="Dynein_C_barrel"/>
</dbReference>
<dbReference type="GO" id="GO:0045505">
    <property type="term" value="F:dynein intermediate chain binding"/>
    <property type="evidence" value="ECO:0007669"/>
    <property type="project" value="InterPro"/>
</dbReference>
<dbReference type="Proteomes" id="UP000239560">
    <property type="component" value="Unassembled WGS sequence"/>
</dbReference>
<reference evidence="2 3" key="1">
    <citation type="journal article" date="2018" name="Elife">
        <title>Functional genomics of lipid metabolism in the oleaginous yeast Rhodosporidium toruloides.</title>
        <authorList>
            <person name="Coradetti S.T."/>
            <person name="Pinel D."/>
            <person name="Geiselman G."/>
            <person name="Ito M."/>
            <person name="Mondo S."/>
            <person name="Reilly M.C."/>
            <person name="Cheng Y.F."/>
            <person name="Bauer S."/>
            <person name="Grigoriev I."/>
            <person name="Gladden J.M."/>
            <person name="Simmons B.A."/>
            <person name="Brem R."/>
            <person name="Arkin A.P."/>
            <person name="Skerker J.M."/>
        </authorList>
    </citation>
    <scope>NUCLEOTIDE SEQUENCE [LARGE SCALE GENOMIC DNA]</scope>
    <source>
        <strain evidence="2 3">NBRC 0880</strain>
    </source>
</reference>
<dbReference type="FunFam" id="3.10.490.20:FF:000004">
    <property type="entry name" value="Cytoplasmic dynein heavy chain 2"/>
    <property type="match status" value="1"/>
</dbReference>
<organism evidence="2 3">
    <name type="scientific">Rhodotorula toruloides</name>
    <name type="common">Yeast</name>
    <name type="synonym">Rhodosporidium toruloides</name>
    <dbReference type="NCBI Taxonomy" id="5286"/>
    <lineage>
        <taxon>Eukaryota</taxon>
        <taxon>Fungi</taxon>
        <taxon>Dikarya</taxon>
        <taxon>Basidiomycota</taxon>
        <taxon>Pucciniomycotina</taxon>
        <taxon>Microbotryomycetes</taxon>
        <taxon>Sporidiobolales</taxon>
        <taxon>Sporidiobolaceae</taxon>
        <taxon>Rhodotorula</taxon>
    </lineage>
</organism>
<protein>
    <submittedName>
        <fullName evidence="2">Dynein</fullName>
    </submittedName>
</protein>
<proteinExistence type="predicted"/>
<dbReference type="InterPro" id="IPR026983">
    <property type="entry name" value="DHC"/>
</dbReference>